<dbReference type="PROSITE" id="PS50850">
    <property type="entry name" value="MFS"/>
    <property type="match status" value="1"/>
</dbReference>
<feature type="transmembrane region" description="Helical" evidence="2">
    <location>
        <begin position="109"/>
        <end position="130"/>
    </location>
</feature>
<dbReference type="Gene3D" id="1.20.1250.20">
    <property type="entry name" value="MFS general substrate transporter like domains"/>
    <property type="match status" value="1"/>
</dbReference>
<accession>A0A8J4TDK5</accession>
<keyword evidence="2" id="KW-0812">Transmembrane</keyword>
<dbReference type="InterPro" id="IPR050327">
    <property type="entry name" value="Proton-linked_MCT"/>
</dbReference>
<dbReference type="GO" id="GO:0008028">
    <property type="term" value="F:monocarboxylic acid transmembrane transporter activity"/>
    <property type="evidence" value="ECO:0007669"/>
    <property type="project" value="TreeGrafter"/>
</dbReference>
<reference evidence="4" key="1">
    <citation type="submission" date="2019-05" db="EMBL/GenBank/DDBJ databases">
        <title>Annotation for the trematode Paragonimus heterotremus.</title>
        <authorList>
            <person name="Choi Y.-J."/>
        </authorList>
    </citation>
    <scope>NUCLEOTIDE SEQUENCE</scope>
    <source>
        <strain evidence="4">LC</strain>
    </source>
</reference>
<feature type="transmembrane region" description="Helical" evidence="2">
    <location>
        <begin position="33"/>
        <end position="53"/>
    </location>
</feature>
<feature type="transmembrane region" description="Helical" evidence="2">
    <location>
        <begin position="657"/>
        <end position="676"/>
    </location>
</feature>
<dbReference type="InterPro" id="IPR020846">
    <property type="entry name" value="MFS_dom"/>
</dbReference>
<dbReference type="EMBL" id="LUCH01000665">
    <property type="protein sequence ID" value="KAF5404593.1"/>
    <property type="molecule type" value="Genomic_DNA"/>
</dbReference>
<evidence type="ECO:0000313" key="4">
    <source>
        <dbReference type="EMBL" id="KAF5404593.1"/>
    </source>
</evidence>
<feature type="transmembrane region" description="Helical" evidence="2">
    <location>
        <begin position="682"/>
        <end position="705"/>
    </location>
</feature>
<feature type="transmembrane region" description="Helical" evidence="2">
    <location>
        <begin position="142"/>
        <end position="163"/>
    </location>
</feature>
<dbReference type="PANTHER" id="PTHR11360:SF260">
    <property type="entry name" value="MFS DOMAIN-CONTAINING PROTEIN"/>
    <property type="match status" value="1"/>
</dbReference>
<feature type="transmembrane region" description="Helical" evidence="2">
    <location>
        <begin position="750"/>
        <end position="771"/>
    </location>
</feature>
<evidence type="ECO:0000313" key="5">
    <source>
        <dbReference type="Proteomes" id="UP000748531"/>
    </source>
</evidence>
<feature type="transmembrane region" description="Helical" evidence="2">
    <location>
        <begin position="717"/>
        <end position="738"/>
    </location>
</feature>
<feature type="transmembrane region" description="Helical" evidence="2">
    <location>
        <begin position="628"/>
        <end position="650"/>
    </location>
</feature>
<evidence type="ECO:0000256" key="1">
    <source>
        <dbReference type="ARBA" id="ARBA00004141"/>
    </source>
</evidence>
<dbReference type="GO" id="GO:0016020">
    <property type="term" value="C:membrane"/>
    <property type="evidence" value="ECO:0007669"/>
    <property type="project" value="UniProtKB-SubCell"/>
</dbReference>
<comment type="subcellular location">
    <subcellularLocation>
        <location evidence="1">Membrane</location>
        <topology evidence="1">Multi-pass membrane protein</topology>
    </subcellularLocation>
</comment>
<comment type="caution">
    <text evidence="4">The sequence shown here is derived from an EMBL/GenBank/DDBJ whole genome shotgun (WGS) entry which is preliminary data.</text>
</comment>
<feature type="domain" description="Major facilitator superfamily (MFS) profile" evidence="3">
    <location>
        <begin position="584"/>
        <end position="808"/>
    </location>
</feature>
<organism evidence="4 5">
    <name type="scientific">Paragonimus heterotremus</name>
    <dbReference type="NCBI Taxonomy" id="100268"/>
    <lineage>
        <taxon>Eukaryota</taxon>
        <taxon>Metazoa</taxon>
        <taxon>Spiralia</taxon>
        <taxon>Lophotrochozoa</taxon>
        <taxon>Platyhelminthes</taxon>
        <taxon>Trematoda</taxon>
        <taxon>Digenea</taxon>
        <taxon>Plagiorchiida</taxon>
        <taxon>Troglotremata</taxon>
        <taxon>Troglotrematidae</taxon>
        <taxon>Paragonimus</taxon>
    </lineage>
</organism>
<evidence type="ECO:0000259" key="3">
    <source>
        <dbReference type="PROSITE" id="PS50850"/>
    </source>
</evidence>
<sequence length="808" mass="88609">MEKNDHERTVYEAGSLMDMRPLMSARQKAIDRGPAWTVAIFTCIVLGMHYGILNCGALFYPALMEMTGQPVSVVSWLVTGQFAMTFCLGIGLGVSVVRVVGIAAEYFEIYRTLALAVCTSGAGLGTFIYSKLGAHMIDTYSWRVALMGYALIHLNIIPICLILRPLPPEPALEPTVMIPAHPELKVCEMLPTNSYDIRIAGSQNVLLRKLSVNNICALNTRNNFGTPNIAGQCAAVCTPSETKCSRQPPAAKNLRVIIEFVRGSRVGVSDQCIIEPVSFLADPGALVASQIETAVKNYLFELDNACEHVLVPVIFIVDEIETILSLMNRTSNQGPIITTKEFSDLLTSCPYMGSVISTLNQEPDPPQTPIFIGDSFASLVITAQERRQTRKLVKDTVRQAENRVHSLTNELIATGLHVSPTPIIALLDRSQYLFKNDMVLVTTEEQAQVSGCHGLLNDIIPKEVEHTDVNQRLDNMCSNPHQNEEPKKINRKITPAWSSVVSFGSQTLMANHSEELNRGIVQNLHRLIQQSMSAEKGSHSRDILTSVVSVQDIDEATAMVISKFEHKDEVHGTEENEDASGKFLLLNPLFITFLMTRTLVFITDSIIFAHLNNFGLESGLMEDQAAGLLSFVGIASMIARLGTGFAGQFALKCGTRYLTASCLLVVALYTILMPLYPTYLALSVFAIIYGILVSPSFAFAPLMAYEITGPVRYDEAVSFWFQFEAVGYLVGGPIGGAIKEIDNKYTDCFILAGVSDLVASVILLFQGFLLAGTFLKLKRRICHADSTQSDDAVDLEKSSHSLVNYSGH</sequence>
<dbReference type="AlphaFoldDB" id="A0A8J4TDK5"/>
<dbReference type="PANTHER" id="PTHR11360">
    <property type="entry name" value="MONOCARBOXYLATE TRANSPORTER"/>
    <property type="match status" value="1"/>
</dbReference>
<dbReference type="OrthoDB" id="6265014at2759"/>
<feature type="transmembrane region" description="Helical" evidence="2">
    <location>
        <begin position="73"/>
        <end position="97"/>
    </location>
</feature>
<protein>
    <submittedName>
        <fullName evidence="4">Monocarboxylate transporter 7</fullName>
    </submittedName>
</protein>
<dbReference type="SUPFAM" id="SSF103473">
    <property type="entry name" value="MFS general substrate transporter"/>
    <property type="match status" value="2"/>
</dbReference>
<keyword evidence="2" id="KW-1133">Transmembrane helix</keyword>
<feature type="transmembrane region" description="Helical" evidence="2">
    <location>
        <begin position="589"/>
        <end position="608"/>
    </location>
</feature>
<dbReference type="InterPro" id="IPR036259">
    <property type="entry name" value="MFS_trans_sf"/>
</dbReference>
<keyword evidence="5" id="KW-1185">Reference proteome</keyword>
<name>A0A8J4TDK5_9TREM</name>
<proteinExistence type="predicted"/>
<keyword evidence="2" id="KW-0472">Membrane</keyword>
<gene>
    <name evidence="4" type="ORF">PHET_01866</name>
</gene>
<dbReference type="Proteomes" id="UP000748531">
    <property type="component" value="Unassembled WGS sequence"/>
</dbReference>
<evidence type="ECO:0000256" key="2">
    <source>
        <dbReference type="SAM" id="Phobius"/>
    </source>
</evidence>